<dbReference type="PANTHER" id="PTHR21530">
    <property type="entry name" value="PHEROMONE SHUTDOWN PROTEIN"/>
    <property type="match status" value="1"/>
</dbReference>
<dbReference type="PANTHER" id="PTHR21530:SF7">
    <property type="entry name" value="TRAB DOMAIN-CONTAINING PROTEIN"/>
    <property type="match status" value="1"/>
</dbReference>
<dbReference type="AlphaFoldDB" id="A0A250XRV2"/>
<keyword evidence="3" id="KW-1185">Reference proteome</keyword>
<proteinExistence type="predicted"/>
<organism evidence="2 3">
    <name type="scientific">Chlamydomonas eustigma</name>
    <dbReference type="NCBI Taxonomy" id="1157962"/>
    <lineage>
        <taxon>Eukaryota</taxon>
        <taxon>Viridiplantae</taxon>
        <taxon>Chlorophyta</taxon>
        <taxon>core chlorophytes</taxon>
        <taxon>Chlorophyceae</taxon>
        <taxon>CS clade</taxon>
        <taxon>Chlamydomonadales</taxon>
        <taxon>Chlamydomonadaceae</taxon>
        <taxon>Chlamydomonas</taxon>
    </lineage>
</organism>
<evidence type="ECO:0000313" key="3">
    <source>
        <dbReference type="Proteomes" id="UP000232323"/>
    </source>
</evidence>
<dbReference type="InterPro" id="IPR046345">
    <property type="entry name" value="TraB_PrgY-like"/>
</dbReference>
<reference evidence="2 3" key="1">
    <citation type="submission" date="2017-08" db="EMBL/GenBank/DDBJ databases">
        <title>Acidophilic green algal genome provides insights into adaptation to an acidic environment.</title>
        <authorList>
            <person name="Hirooka S."/>
            <person name="Hirose Y."/>
            <person name="Kanesaki Y."/>
            <person name="Higuchi S."/>
            <person name="Fujiwara T."/>
            <person name="Onuma R."/>
            <person name="Era A."/>
            <person name="Ohbayashi R."/>
            <person name="Uzuka A."/>
            <person name="Nozaki H."/>
            <person name="Yoshikawa H."/>
            <person name="Miyagishima S.Y."/>
        </authorList>
    </citation>
    <scope>NUCLEOTIDE SEQUENCE [LARGE SCALE GENOMIC DNA]</scope>
    <source>
        <strain evidence="2 3">NIES-2499</strain>
    </source>
</reference>
<name>A0A250XRV2_9CHLO</name>
<dbReference type="Proteomes" id="UP000232323">
    <property type="component" value="Unassembled WGS sequence"/>
</dbReference>
<sequence>MLQNLLFTRKALNPVIMMHAFHKKQSSALQTVQDTRPHLTRRSRLIRSDAVMEVSQHGTQLSTGKKEAVVLPPSMKNQVVVLDALDADGDSTKVYLMGVSHVSKLQAAQVKELIHLVQPEVVMLELCKDRTGLLVNDGVDSPISNKWHVRKISFEGLPTDPDWPPASDLKKLLVTRPGRPVSMQDIEGDVNTLLSTGLFKSVKPGAAAGTIEDAPHFAVTSPGTPSSPSQLLTVPPLGGVRFTVQPRELPPITEFSVRVDSSLMGVNLDESKLVEIAEQAIREVRGGEASLLVLLRTRRRFSEAVGSSVASTTVYSGVESGRVEAILKAVKPSDGPFLSGFEAGALNGAGWGIEPFRPLKPLHKLSNKMFLPAAVLEELKEQPLSSSSSRPVQSSESFTSVTDRHMEAQPRSQYRIWTDEEMAAAKRSDPDPVPIADVFRATFVLLYSKIQAEIGRKVGIERGAAWQAALQAATDVGCQHIILSDRPTAVTSRRLGDNMLMAAGGRLGAALTVLLGSISTALIVDSPMDLEAGAVAASALISGALAWPVFGPFLEIRRLASMSADDIEEAVRVKVPLGAADLSTAGNSGKLFGEDALLDWPGATTPLLDERDEFMAKAAATVASGSAQGLCPAYVLDRMEGQLMWRLMQAEGAPAEASPSGYGDGAYKPLKDVRTVVKVICSPWVLLNCDNSVKLPPLARSVY</sequence>
<protein>
    <submittedName>
        <fullName evidence="2">Uncharacterized protein</fullName>
    </submittedName>
</protein>
<evidence type="ECO:0000313" key="2">
    <source>
        <dbReference type="EMBL" id="GAX85821.1"/>
    </source>
</evidence>
<gene>
    <name evidence="2" type="ORF">CEUSTIGMA_g13236.t1</name>
</gene>
<evidence type="ECO:0000256" key="1">
    <source>
        <dbReference type="SAM" id="MobiDB-lite"/>
    </source>
</evidence>
<dbReference type="OrthoDB" id="48306at2759"/>
<dbReference type="EMBL" id="BEGY01000194">
    <property type="protein sequence ID" value="GAX85821.1"/>
    <property type="molecule type" value="Genomic_DNA"/>
</dbReference>
<accession>A0A250XRV2</accession>
<comment type="caution">
    <text evidence="2">The sequence shown here is derived from an EMBL/GenBank/DDBJ whole genome shotgun (WGS) entry which is preliminary data.</text>
</comment>
<feature type="compositionally biased region" description="Low complexity" evidence="1">
    <location>
        <begin position="385"/>
        <end position="397"/>
    </location>
</feature>
<feature type="region of interest" description="Disordered" evidence="1">
    <location>
        <begin position="382"/>
        <end position="405"/>
    </location>
</feature>